<comment type="caution">
    <text evidence="2">The sequence shown here is derived from an EMBL/GenBank/DDBJ whole genome shotgun (WGS) entry which is preliminary data.</text>
</comment>
<sequence length="604" mass="69862">MSVSSFFRGSRMSTIKDHRSSIGSVGRRIATPLKKVHFQLPTNLKGTFLNFTNGLDHRPYQDLVCILRDSEVKDEELCLLLRDAQDCVSLLDQNLRLFIQVLLYVKWAHRGPETVAAFQNFLLDLCSAHNYHTNAVLHHLVTCFRTVSEELADTAEGFPSAEETRAHQNIHYVLIKLLKVVPMAGELMVTTLNKLFPYYKDKPRICLSYVHNILQILSYQPKYKQDILQMLFNSLIQFDVNAPRSDIDSAEDNEDDMEVDMFSEKDETMKHPVANSLDILMMRIFLYIKTECSDPITGETTLERCYAAYKDFLQVFQKQILLTHNTHHVQFTMWYICSLRPKLAEVFIKHLWQLVTSVHVPPVTRQSAVAYVSSFLARASFIRLEYVKVVIQDMADWIHSYINNQDGQKGSEMKLHTVFYSVCQGLFYLVCFKHKDLFRTKHNMVFLRGLNLTKVVTCSLNPLKVCLPEIVKKFAAITRAYQLVYCNSVIERNSRNTVPIIYSKNSFVPIDQTTLLLDTFFPFDPYRLLRSSSFINDHYNVYQDDDIPEENHKTDKADNDDDDFLAEPMSTSLTDKRFTYSASPGFLHDHSVASHASPRWKHLV</sequence>
<dbReference type="GO" id="GO:0006361">
    <property type="term" value="P:transcription initiation at RNA polymerase I promoter"/>
    <property type="evidence" value="ECO:0007669"/>
    <property type="project" value="InterPro"/>
</dbReference>
<dbReference type="Proteomes" id="UP001075354">
    <property type="component" value="Chromosome 2"/>
</dbReference>
<dbReference type="AlphaFoldDB" id="A0AAV7XZ02"/>
<dbReference type="GO" id="GO:0001181">
    <property type="term" value="F:RNA polymerase I general transcription initiation factor activity"/>
    <property type="evidence" value="ECO:0007669"/>
    <property type="project" value="InterPro"/>
</dbReference>
<keyword evidence="3" id="KW-1185">Reference proteome</keyword>
<dbReference type="GO" id="GO:0001042">
    <property type="term" value="F:RNA polymerase I core binding"/>
    <property type="evidence" value="ECO:0007669"/>
    <property type="project" value="TreeGrafter"/>
</dbReference>
<accession>A0AAV7XZ02</accession>
<evidence type="ECO:0008006" key="4">
    <source>
        <dbReference type="Google" id="ProtNLM"/>
    </source>
</evidence>
<reference evidence="2" key="1">
    <citation type="submission" date="2022-12" db="EMBL/GenBank/DDBJ databases">
        <title>Chromosome-level genome assembly of the bean flower thrips Megalurothrips usitatus.</title>
        <authorList>
            <person name="Ma L."/>
            <person name="Liu Q."/>
            <person name="Li H."/>
            <person name="Cai W."/>
        </authorList>
    </citation>
    <scope>NUCLEOTIDE SEQUENCE</scope>
    <source>
        <strain evidence="2">Cailab_2022a</strain>
    </source>
</reference>
<name>A0AAV7XZ02_9NEOP</name>
<dbReference type="Pfam" id="PF05327">
    <property type="entry name" value="RRN3"/>
    <property type="match status" value="1"/>
</dbReference>
<dbReference type="PANTHER" id="PTHR12790">
    <property type="entry name" value="TRANSCRIPTION INITIATION FACTOR IA RRN3"/>
    <property type="match status" value="1"/>
</dbReference>
<dbReference type="InterPro" id="IPR007991">
    <property type="entry name" value="RNA_pol_I_trans_ini_fac_RRN3"/>
</dbReference>
<dbReference type="GO" id="GO:0005634">
    <property type="term" value="C:nucleus"/>
    <property type="evidence" value="ECO:0007669"/>
    <property type="project" value="TreeGrafter"/>
</dbReference>
<gene>
    <name evidence="2" type="ORF">ONE63_005450</name>
</gene>
<dbReference type="EMBL" id="JAPTSV010000002">
    <property type="protein sequence ID" value="KAJ1530565.1"/>
    <property type="molecule type" value="Genomic_DNA"/>
</dbReference>
<evidence type="ECO:0000313" key="3">
    <source>
        <dbReference type="Proteomes" id="UP001075354"/>
    </source>
</evidence>
<dbReference type="PANTHER" id="PTHR12790:SF0">
    <property type="entry name" value="RNA POLYMERASE I-SPECIFIC TRANSCRIPTION INITIATION FACTOR RRN3-RELATED"/>
    <property type="match status" value="1"/>
</dbReference>
<protein>
    <recommendedName>
        <fullName evidence="4">RNA polymerase I-specific transcription initiation factor RRN3</fullName>
    </recommendedName>
</protein>
<proteinExistence type="inferred from homology"/>
<evidence type="ECO:0000313" key="2">
    <source>
        <dbReference type="EMBL" id="KAJ1530565.1"/>
    </source>
</evidence>
<organism evidence="2 3">
    <name type="scientific">Megalurothrips usitatus</name>
    <name type="common">bean blossom thrips</name>
    <dbReference type="NCBI Taxonomy" id="439358"/>
    <lineage>
        <taxon>Eukaryota</taxon>
        <taxon>Metazoa</taxon>
        <taxon>Ecdysozoa</taxon>
        <taxon>Arthropoda</taxon>
        <taxon>Hexapoda</taxon>
        <taxon>Insecta</taxon>
        <taxon>Pterygota</taxon>
        <taxon>Neoptera</taxon>
        <taxon>Paraneoptera</taxon>
        <taxon>Thysanoptera</taxon>
        <taxon>Terebrantia</taxon>
        <taxon>Thripoidea</taxon>
        <taxon>Thripidae</taxon>
        <taxon>Megalurothrips</taxon>
    </lineage>
</organism>
<comment type="similarity">
    <text evidence="1">Belongs to the RRN3 family.</text>
</comment>
<evidence type="ECO:0000256" key="1">
    <source>
        <dbReference type="ARBA" id="ARBA00010098"/>
    </source>
</evidence>